<comment type="cofactor">
    <cofactor evidence="1 4">
        <name>a divalent metal cation</name>
        <dbReference type="ChEBI" id="CHEBI:60240"/>
    </cofactor>
</comment>
<evidence type="ECO:0000256" key="1">
    <source>
        <dbReference type="ARBA" id="ARBA00001968"/>
    </source>
</evidence>
<comment type="caution">
    <text evidence="4">Lacks conserved residue(s) required for the propagation of feature annotation.</text>
</comment>
<dbReference type="PIRSF" id="PIRSF006305">
    <property type="entry name" value="Maf"/>
    <property type="match status" value="1"/>
</dbReference>
<comment type="catalytic activity">
    <reaction evidence="4">
        <text>a 2'-deoxyribonucleoside 5'-triphosphate + H2O = a 2'-deoxyribonucleoside 5'-phosphate + diphosphate + H(+)</text>
        <dbReference type="Rhea" id="RHEA:44644"/>
        <dbReference type="ChEBI" id="CHEBI:15377"/>
        <dbReference type="ChEBI" id="CHEBI:15378"/>
        <dbReference type="ChEBI" id="CHEBI:33019"/>
        <dbReference type="ChEBI" id="CHEBI:61560"/>
        <dbReference type="ChEBI" id="CHEBI:65317"/>
        <dbReference type="EC" id="3.6.1.9"/>
    </reaction>
</comment>
<dbReference type="GO" id="GO:0005737">
    <property type="term" value="C:cytoplasm"/>
    <property type="evidence" value="ECO:0007669"/>
    <property type="project" value="UniProtKB-SubCell"/>
</dbReference>
<dbReference type="PANTHER" id="PTHR43213:SF5">
    <property type="entry name" value="BIFUNCTIONAL DTTP_UTP PYROPHOSPHATASE_METHYLTRANSFERASE PROTEIN-RELATED"/>
    <property type="match status" value="1"/>
</dbReference>
<proteinExistence type="inferred from homology"/>
<comment type="subcellular location">
    <subcellularLocation>
        <location evidence="4">Cytoplasm</location>
    </subcellularLocation>
</comment>
<dbReference type="OrthoDB" id="9813962at2"/>
<dbReference type="Pfam" id="PF02545">
    <property type="entry name" value="Maf"/>
    <property type="match status" value="1"/>
</dbReference>
<protein>
    <recommendedName>
        <fullName evidence="4">Nucleoside triphosphate pyrophosphatase</fullName>
        <ecNumber evidence="4">3.6.1.9</ecNumber>
    </recommendedName>
    <alternativeName>
        <fullName evidence="4">Nucleotide pyrophosphatase</fullName>
        <shortName evidence="4">Nucleotide PPase</shortName>
    </alternativeName>
</protein>
<dbReference type="CDD" id="cd00555">
    <property type="entry name" value="Maf"/>
    <property type="match status" value="1"/>
</dbReference>
<keyword evidence="4" id="KW-0963">Cytoplasm</keyword>
<dbReference type="PANTHER" id="PTHR43213">
    <property type="entry name" value="BIFUNCTIONAL DTTP/UTP PYROPHOSPHATASE/METHYLTRANSFERASE PROTEIN-RELATED"/>
    <property type="match status" value="1"/>
</dbReference>
<comment type="function">
    <text evidence="4">Nucleoside triphosphate pyrophosphatase. May have a dual role in cell division arrest and in preventing the incorporation of modified nucleotides into cellular nucleic acids.</text>
</comment>
<sequence>MSRLILASGSEIRASLLRNAGVTFDVSVARVDEQAIKQSLVSEGANARDLADALAEVKARKISQKNPTSLVLGCDQVLDHSGTFLSKATSPEEAVCQLSELSGSQHNLLSAAVLYDDGKPLWRFVGKVRLTMRQLSEDYIRAYVDRNWDEIQYCVGCYQLEHEGIRLFSRVEGDYFHVLGLPLIEVLNHLTLIGEIEG</sequence>
<keyword evidence="6" id="KW-1185">Reference proteome</keyword>
<name>A0A1M5QNI4_9RHOB</name>
<dbReference type="EMBL" id="FQXB01000003">
    <property type="protein sequence ID" value="SHH15657.1"/>
    <property type="molecule type" value="Genomic_DNA"/>
</dbReference>
<dbReference type="HAMAP" id="MF_00528">
    <property type="entry name" value="Maf"/>
    <property type="match status" value="1"/>
</dbReference>
<dbReference type="GO" id="GO:0009117">
    <property type="term" value="P:nucleotide metabolic process"/>
    <property type="evidence" value="ECO:0007669"/>
    <property type="project" value="UniProtKB-KW"/>
</dbReference>
<dbReference type="Gene3D" id="3.90.950.10">
    <property type="match status" value="1"/>
</dbReference>
<evidence type="ECO:0000256" key="4">
    <source>
        <dbReference type="HAMAP-Rule" id="MF_00528"/>
    </source>
</evidence>
<dbReference type="Proteomes" id="UP000184074">
    <property type="component" value="Unassembled WGS sequence"/>
</dbReference>
<evidence type="ECO:0000256" key="2">
    <source>
        <dbReference type="ARBA" id="ARBA00022801"/>
    </source>
</evidence>
<keyword evidence="3 4" id="KW-0546">Nucleotide metabolism</keyword>
<evidence type="ECO:0000313" key="6">
    <source>
        <dbReference type="Proteomes" id="UP000184074"/>
    </source>
</evidence>
<dbReference type="InterPro" id="IPR003697">
    <property type="entry name" value="Maf-like"/>
</dbReference>
<gene>
    <name evidence="5" type="ORF">SAMN05444003_2227</name>
</gene>
<dbReference type="GO" id="GO:0047429">
    <property type="term" value="F:nucleoside triphosphate diphosphatase activity"/>
    <property type="evidence" value="ECO:0007669"/>
    <property type="project" value="UniProtKB-EC"/>
</dbReference>
<dbReference type="EC" id="3.6.1.9" evidence="4"/>
<reference evidence="5 6" key="1">
    <citation type="submission" date="2016-11" db="EMBL/GenBank/DDBJ databases">
        <authorList>
            <person name="Jaros S."/>
            <person name="Januszkiewicz K."/>
            <person name="Wedrychowicz H."/>
        </authorList>
    </citation>
    <scope>NUCLEOTIDE SEQUENCE [LARGE SCALE GENOMIC DNA]</scope>
    <source>
        <strain evidence="5 6">DSM 28715</strain>
    </source>
</reference>
<dbReference type="STRING" id="1508389.SAMN05444003_2227"/>
<dbReference type="SUPFAM" id="SSF52972">
    <property type="entry name" value="ITPase-like"/>
    <property type="match status" value="1"/>
</dbReference>
<dbReference type="RefSeq" id="WP_072901086.1">
    <property type="nucleotide sequence ID" value="NZ_FQXB01000003.1"/>
</dbReference>
<accession>A0A1M5QNI4</accession>
<evidence type="ECO:0000313" key="5">
    <source>
        <dbReference type="EMBL" id="SHH15657.1"/>
    </source>
</evidence>
<comment type="similarity">
    <text evidence="4">Belongs to the Maf family.</text>
</comment>
<dbReference type="AlphaFoldDB" id="A0A1M5QNI4"/>
<dbReference type="NCBIfam" id="TIGR00172">
    <property type="entry name" value="maf"/>
    <property type="match status" value="1"/>
</dbReference>
<evidence type="ECO:0000256" key="3">
    <source>
        <dbReference type="ARBA" id="ARBA00023080"/>
    </source>
</evidence>
<comment type="catalytic activity">
    <reaction evidence="4">
        <text>a ribonucleoside 5'-triphosphate + H2O = a ribonucleoside 5'-phosphate + diphosphate + H(+)</text>
        <dbReference type="Rhea" id="RHEA:23996"/>
        <dbReference type="ChEBI" id="CHEBI:15377"/>
        <dbReference type="ChEBI" id="CHEBI:15378"/>
        <dbReference type="ChEBI" id="CHEBI:33019"/>
        <dbReference type="ChEBI" id="CHEBI:58043"/>
        <dbReference type="ChEBI" id="CHEBI:61557"/>
        <dbReference type="EC" id="3.6.1.9"/>
    </reaction>
</comment>
<organism evidence="5 6">
    <name type="scientific">Cognatiyoonia sediminum</name>
    <dbReference type="NCBI Taxonomy" id="1508389"/>
    <lineage>
        <taxon>Bacteria</taxon>
        <taxon>Pseudomonadati</taxon>
        <taxon>Pseudomonadota</taxon>
        <taxon>Alphaproteobacteria</taxon>
        <taxon>Rhodobacterales</taxon>
        <taxon>Paracoccaceae</taxon>
        <taxon>Cognatiyoonia</taxon>
    </lineage>
</organism>
<dbReference type="InterPro" id="IPR029001">
    <property type="entry name" value="ITPase-like_fam"/>
</dbReference>
<feature type="active site" description="Proton acceptor" evidence="4">
    <location>
        <position position="75"/>
    </location>
</feature>
<keyword evidence="2 4" id="KW-0378">Hydrolase</keyword>